<evidence type="ECO:0000313" key="2">
    <source>
        <dbReference type="EMBL" id="SAM01480.1"/>
    </source>
</evidence>
<organism evidence="2">
    <name type="scientific">Absidia glauca</name>
    <name type="common">Pin mould</name>
    <dbReference type="NCBI Taxonomy" id="4829"/>
    <lineage>
        <taxon>Eukaryota</taxon>
        <taxon>Fungi</taxon>
        <taxon>Fungi incertae sedis</taxon>
        <taxon>Mucoromycota</taxon>
        <taxon>Mucoromycotina</taxon>
        <taxon>Mucoromycetes</taxon>
        <taxon>Mucorales</taxon>
        <taxon>Cunninghamellaceae</taxon>
        <taxon>Absidia</taxon>
    </lineage>
</organism>
<sequence length="99" mass="10302">MQKGSAANRNSKTRSCPRTLDFKPRLAIRLFFLPPYYFAGGFGGSVVVKAALWRCEGVGSNPCEGVGSNPSEGVGSNPTALSPPLDLTSTAPLVSGFPA</sequence>
<dbReference type="InParanoid" id="A0A163KYB4"/>
<evidence type="ECO:0000313" key="3">
    <source>
        <dbReference type="Proteomes" id="UP000078561"/>
    </source>
</evidence>
<dbReference type="Proteomes" id="UP000078561">
    <property type="component" value="Unassembled WGS sequence"/>
</dbReference>
<dbReference type="AlphaFoldDB" id="A0A163KYB4"/>
<feature type="region of interest" description="Disordered" evidence="1">
    <location>
        <begin position="64"/>
        <end position="99"/>
    </location>
</feature>
<protein>
    <recommendedName>
        <fullName evidence="4">Ndc10 domain-containing protein</fullName>
    </recommendedName>
</protein>
<dbReference type="EMBL" id="LT553527">
    <property type="protein sequence ID" value="SAM01480.1"/>
    <property type="molecule type" value="Genomic_DNA"/>
</dbReference>
<evidence type="ECO:0000256" key="1">
    <source>
        <dbReference type="SAM" id="MobiDB-lite"/>
    </source>
</evidence>
<accession>A0A163KYB4</accession>
<evidence type="ECO:0008006" key="4">
    <source>
        <dbReference type="Google" id="ProtNLM"/>
    </source>
</evidence>
<keyword evidence="3" id="KW-1185">Reference proteome</keyword>
<reference evidence="2" key="1">
    <citation type="submission" date="2016-04" db="EMBL/GenBank/DDBJ databases">
        <authorList>
            <person name="Evans L.H."/>
            <person name="Alamgir A."/>
            <person name="Owens N."/>
            <person name="Weber N.D."/>
            <person name="Virtaneva K."/>
            <person name="Barbian K."/>
            <person name="Babar A."/>
            <person name="Rosenke K."/>
        </authorList>
    </citation>
    <scope>NUCLEOTIDE SEQUENCE [LARGE SCALE GENOMIC DNA]</scope>
    <source>
        <strain evidence="2">CBS 101.48</strain>
    </source>
</reference>
<name>A0A163KYB4_ABSGL</name>
<gene>
    <name evidence="2" type="primary">ABSGL_07221.1 scaffold 8717</name>
</gene>
<proteinExistence type="predicted"/>
<feature type="compositionally biased region" description="Polar residues" evidence="1">
    <location>
        <begin position="68"/>
        <end position="80"/>
    </location>
</feature>